<feature type="transmembrane region" description="Helical" evidence="5">
    <location>
        <begin position="45"/>
        <end position="71"/>
    </location>
</feature>
<gene>
    <name evidence="6" type="ORF">SAMN05660662_0200</name>
</gene>
<feature type="transmembrane region" description="Helical" evidence="5">
    <location>
        <begin position="78"/>
        <end position="99"/>
    </location>
</feature>
<evidence type="ECO:0000256" key="2">
    <source>
        <dbReference type="ARBA" id="ARBA00022692"/>
    </source>
</evidence>
<evidence type="ECO:0000256" key="5">
    <source>
        <dbReference type="SAM" id="Phobius"/>
    </source>
</evidence>
<keyword evidence="7" id="KW-1185">Reference proteome</keyword>
<evidence type="ECO:0000256" key="3">
    <source>
        <dbReference type="ARBA" id="ARBA00022989"/>
    </source>
</evidence>
<dbReference type="InterPro" id="IPR007318">
    <property type="entry name" value="Phopholipid_MeTrfase"/>
</dbReference>
<dbReference type="Pfam" id="PF04191">
    <property type="entry name" value="PEMT"/>
    <property type="match status" value="1"/>
</dbReference>
<dbReference type="PANTHER" id="PTHR43847:SF1">
    <property type="entry name" value="BLL3993 PROTEIN"/>
    <property type="match status" value="1"/>
</dbReference>
<reference evidence="7" key="1">
    <citation type="submission" date="2016-10" db="EMBL/GenBank/DDBJ databases">
        <authorList>
            <person name="Varghese N."/>
            <person name="Submissions S."/>
        </authorList>
    </citation>
    <scope>NUCLEOTIDE SEQUENCE [LARGE SCALE GENOMIC DNA]</scope>
    <source>
        <strain evidence="7">DSM 44268</strain>
    </source>
</reference>
<dbReference type="PANTHER" id="PTHR43847">
    <property type="entry name" value="BLL3993 PROTEIN"/>
    <property type="match status" value="1"/>
</dbReference>
<accession>A0A1G7R9D5</accession>
<dbReference type="EMBL" id="FNBT01000011">
    <property type="protein sequence ID" value="SDG07255.1"/>
    <property type="molecule type" value="Genomic_DNA"/>
</dbReference>
<dbReference type="RefSeq" id="WP_091771234.1">
    <property type="nucleotide sequence ID" value="NZ_FNBT01000011.1"/>
</dbReference>
<comment type="subcellular location">
    <subcellularLocation>
        <location evidence="1">Endomembrane system</location>
        <topology evidence="1">Multi-pass membrane protein</topology>
    </subcellularLocation>
</comment>
<dbReference type="Proteomes" id="UP000199406">
    <property type="component" value="Unassembled WGS sequence"/>
</dbReference>
<dbReference type="GO" id="GO:0008168">
    <property type="term" value="F:methyltransferase activity"/>
    <property type="evidence" value="ECO:0007669"/>
    <property type="project" value="UniProtKB-KW"/>
</dbReference>
<protein>
    <submittedName>
        <fullName evidence="6">Protein-S-isoprenylcysteine O-methyltransferase Ste14</fullName>
    </submittedName>
</protein>
<dbReference type="AlphaFoldDB" id="A0A1G7R9D5"/>
<dbReference type="OrthoDB" id="941586at2"/>
<keyword evidence="3 5" id="KW-1133">Transmembrane helix</keyword>
<evidence type="ECO:0000256" key="4">
    <source>
        <dbReference type="ARBA" id="ARBA00023136"/>
    </source>
</evidence>
<proteinExistence type="predicted"/>
<sequence length="209" mass="21823">MSTAALVLYLVALVVVFGVRTAVQIRRTGSSGFHGISGTPGSLRWWAGVLFVLALVVSAASLVLAVAGVVAPPAGDDVSAMAVVGLLLVIAGFIGVVLAQSGMGTSWRIGVDESERTDLVTGGLFALVRNPIFTAMVATQAGLTLMVPTWLSVVALVCLTVAVELQVRLIEEPYLLAAHPRRYRTYASTTGRFVPGVGRLPAPAEARIR</sequence>
<dbReference type="GO" id="GO:0012505">
    <property type="term" value="C:endomembrane system"/>
    <property type="evidence" value="ECO:0007669"/>
    <property type="project" value="UniProtKB-SubCell"/>
</dbReference>
<keyword evidence="2 5" id="KW-0812">Transmembrane</keyword>
<organism evidence="6 7">
    <name type="scientific">Blastococcus aurantiacus</name>
    <dbReference type="NCBI Taxonomy" id="1550231"/>
    <lineage>
        <taxon>Bacteria</taxon>
        <taxon>Bacillati</taxon>
        <taxon>Actinomycetota</taxon>
        <taxon>Actinomycetes</taxon>
        <taxon>Geodermatophilales</taxon>
        <taxon>Geodermatophilaceae</taxon>
        <taxon>Blastococcus</taxon>
    </lineage>
</organism>
<name>A0A1G7R9D5_9ACTN</name>
<evidence type="ECO:0000256" key="1">
    <source>
        <dbReference type="ARBA" id="ARBA00004127"/>
    </source>
</evidence>
<keyword evidence="6" id="KW-0489">Methyltransferase</keyword>
<evidence type="ECO:0000313" key="7">
    <source>
        <dbReference type="Proteomes" id="UP000199406"/>
    </source>
</evidence>
<keyword evidence="4 5" id="KW-0472">Membrane</keyword>
<keyword evidence="6" id="KW-0808">Transferase</keyword>
<feature type="transmembrane region" description="Helical" evidence="5">
    <location>
        <begin position="145"/>
        <end position="163"/>
    </location>
</feature>
<evidence type="ECO:0000313" key="6">
    <source>
        <dbReference type="EMBL" id="SDG07255.1"/>
    </source>
</evidence>
<dbReference type="GO" id="GO:0032259">
    <property type="term" value="P:methylation"/>
    <property type="evidence" value="ECO:0007669"/>
    <property type="project" value="UniProtKB-KW"/>
</dbReference>
<dbReference type="Gene3D" id="1.20.120.1630">
    <property type="match status" value="1"/>
</dbReference>
<dbReference type="STRING" id="1550231.SAMN05660662_0200"/>
<dbReference type="InterPro" id="IPR052527">
    <property type="entry name" value="Metal_cation-efflux_comp"/>
</dbReference>